<dbReference type="Pfam" id="PF20681">
    <property type="entry name" value="DUF6818"/>
    <property type="match status" value="1"/>
</dbReference>
<dbReference type="InterPro" id="IPR049203">
    <property type="entry name" value="DUF6818"/>
</dbReference>
<dbReference type="OrthoDB" id="127849at2759"/>
<evidence type="ECO:0000313" key="3">
    <source>
        <dbReference type="EMBL" id="RAW33302.1"/>
    </source>
</evidence>
<name>A0A329SCH5_9STRA</name>
<dbReference type="AlphaFoldDB" id="A0A329SCH5"/>
<dbReference type="EMBL" id="MJFZ01000242">
    <property type="protein sequence ID" value="RAW33302.1"/>
    <property type="molecule type" value="Genomic_DNA"/>
</dbReference>
<reference evidence="2" key="2">
    <citation type="submission" date="2018-05" db="EMBL/GenBank/DDBJ databases">
        <title>Effector identification in a new, highly contiguous assembly of the strawberry crown rot pathogen Phytophthora cactorum.</title>
        <authorList>
            <person name="Armitage A.D."/>
            <person name="Nellist C.F."/>
            <person name="Bates H."/>
            <person name="Vickerstaff R.J."/>
            <person name="Harrison R.J."/>
        </authorList>
    </citation>
    <scope>NUCLEOTIDE SEQUENCE</scope>
    <source>
        <strain evidence="2">P421</strain>
    </source>
</reference>
<gene>
    <name evidence="3" type="ORF">PC110_g10356</name>
    <name evidence="2" type="ORF">PC129_g22606</name>
</gene>
<protein>
    <recommendedName>
        <fullName evidence="1">DUF6818 domain-containing protein</fullName>
    </recommendedName>
</protein>
<organism evidence="3 4">
    <name type="scientific">Phytophthora cactorum</name>
    <dbReference type="NCBI Taxonomy" id="29920"/>
    <lineage>
        <taxon>Eukaryota</taxon>
        <taxon>Sar</taxon>
        <taxon>Stramenopiles</taxon>
        <taxon>Oomycota</taxon>
        <taxon>Peronosporomycetes</taxon>
        <taxon>Peronosporales</taxon>
        <taxon>Peronosporaceae</taxon>
        <taxon>Phytophthora</taxon>
    </lineage>
</organism>
<comment type="caution">
    <text evidence="3">The sequence shown here is derived from an EMBL/GenBank/DDBJ whole genome shotgun (WGS) entry which is preliminary data.</text>
</comment>
<dbReference type="EMBL" id="RCMV01002157">
    <property type="protein sequence ID" value="KAG3204234.1"/>
    <property type="molecule type" value="Genomic_DNA"/>
</dbReference>
<accession>A0A329SCH5</accession>
<keyword evidence="4" id="KW-1185">Reference proteome</keyword>
<evidence type="ECO:0000313" key="4">
    <source>
        <dbReference type="Proteomes" id="UP000251314"/>
    </source>
</evidence>
<dbReference type="VEuPathDB" id="FungiDB:PC110_g10356"/>
<dbReference type="PANTHER" id="PTHR34409">
    <property type="entry name" value="SET DOMAIN-CONTAINING PROTEIN"/>
    <property type="match status" value="1"/>
</dbReference>
<sequence>MSEIERLLALVVKNLLLGKDKWKRLVATYNTSKPRGAAERDYESLRRKFNTLYSTRKPDMPPRIKKTNEIKMAIDERADVVEMDDGADTDQRLVEPDLCFDVDPDESFYEDCDEDSARLSTGGVRTLNGHCHRRVRRGGFLGVNPLLEPRRVPRAAHGFVGLRGVRSLCSHASSGTCSL</sequence>
<reference evidence="3 4" key="1">
    <citation type="submission" date="2018-01" db="EMBL/GenBank/DDBJ databases">
        <title>Draft genome of the strawberry crown rot pathogen Phytophthora cactorum.</title>
        <authorList>
            <person name="Armitage A.D."/>
            <person name="Lysoe E."/>
            <person name="Nellist C.F."/>
            <person name="Harrison R.J."/>
            <person name="Brurberg M.B."/>
        </authorList>
    </citation>
    <scope>NUCLEOTIDE SEQUENCE [LARGE SCALE GENOMIC DNA]</scope>
    <source>
        <strain evidence="3 4">10300</strain>
    </source>
</reference>
<dbReference type="Proteomes" id="UP000251314">
    <property type="component" value="Unassembled WGS sequence"/>
</dbReference>
<evidence type="ECO:0000259" key="1">
    <source>
        <dbReference type="Pfam" id="PF20681"/>
    </source>
</evidence>
<dbReference type="PANTHER" id="PTHR34409:SF1">
    <property type="entry name" value="MYB-LIKE DOMAIN-CONTAINING PROTEIN"/>
    <property type="match status" value="1"/>
</dbReference>
<proteinExistence type="predicted"/>
<feature type="domain" description="DUF6818" evidence="1">
    <location>
        <begin position="17"/>
        <end position="91"/>
    </location>
</feature>
<dbReference type="Proteomes" id="UP000760860">
    <property type="component" value="Unassembled WGS sequence"/>
</dbReference>
<evidence type="ECO:0000313" key="2">
    <source>
        <dbReference type="EMBL" id="KAG3204234.1"/>
    </source>
</evidence>